<evidence type="ECO:0000313" key="6">
    <source>
        <dbReference type="Proteomes" id="UP001552479"/>
    </source>
</evidence>
<reference evidence="5 6" key="1">
    <citation type="submission" date="2024-06" db="EMBL/GenBank/DDBJ databases">
        <title>The Natural Products Discovery Center: Release of the First 8490 Sequenced Strains for Exploring Actinobacteria Biosynthetic Diversity.</title>
        <authorList>
            <person name="Kalkreuter E."/>
            <person name="Kautsar S.A."/>
            <person name="Yang D."/>
            <person name="Bader C.D."/>
            <person name="Teijaro C.N."/>
            <person name="Fluegel L."/>
            <person name="Davis C.M."/>
            <person name="Simpson J.R."/>
            <person name="Lauterbach L."/>
            <person name="Steele A.D."/>
            <person name="Gui C."/>
            <person name="Meng S."/>
            <person name="Li G."/>
            <person name="Viehrig K."/>
            <person name="Ye F."/>
            <person name="Su P."/>
            <person name="Kiefer A.F."/>
            <person name="Nichols A."/>
            <person name="Cepeda A.J."/>
            <person name="Yan W."/>
            <person name="Fan B."/>
            <person name="Jiang Y."/>
            <person name="Adhikari A."/>
            <person name="Zheng C.-J."/>
            <person name="Schuster L."/>
            <person name="Cowan T.M."/>
            <person name="Smanski M.J."/>
            <person name="Chevrette M.G."/>
            <person name="De Carvalho L.P.S."/>
            <person name="Shen B."/>
        </authorList>
    </citation>
    <scope>NUCLEOTIDE SEQUENCE [LARGE SCALE GENOMIC DNA]</scope>
    <source>
        <strain evidence="5 6">NPDC053791</strain>
    </source>
</reference>
<feature type="region of interest" description="Disordered" evidence="1">
    <location>
        <begin position="137"/>
        <end position="157"/>
    </location>
</feature>
<feature type="compositionally biased region" description="Low complexity" evidence="1">
    <location>
        <begin position="487"/>
        <end position="503"/>
    </location>
</feature>
<dbReference type="PROSITE" id="PS51318">
    <property type="entry name" value="TAT"/>
    <property type="match status" value="1"/>
</dbReference>
<evidence type="ECO:0000259" key="4">
    <source>
        <dbReference type="Pfam" id="PF04213"/>
    </source>
</evidence>
<feature type="transmembrane region" description="Helical" evidence="2">
    <location>
        <begin position="528"/>
        <end position="547"/>
    </location>
</feature>
<evidence type="ECO:0000256" key="1">
    <source>
        <dbReference type="SAM" id="MobiDB-lite"/>
    </source>
</evidence>
<comment type="caution">
    <text evidence="5">The sequence shown here is derived from an EMBL/GenBank/DDBJ whole genome shotgun (WGS) entry which is preliminary data.</text>
</comment>
<protein>
    <submittedName>
        <fullName evidence="5">HtaA domain-containing protein</fullName>
    </submittedName>
</protein>
<evidence type="ECO:0000313" key="5">
    <source>
        <dbReference type="EMBL" id="MEV4923606.1"/>
    </source>
</evidence>
<dbReference type="InterPro" id="IPR007331">
    <property type="entry name" value="Htaa"/>
</dbReference>
<feature type="region of interest" description="Disordered" evidence="1">
    <location>
        <begin position="467"/>
        <end position="521"/>
    </location>
</feature>
<dbReference type="RefSeq" id="WP_366087840.1">
    <property type="nucleotide sequence ID" value="NZ_JBFASG010000009.1"/>
</dbReference>
<dbReference type="Proteomes" id="UP001552479">
    <property type="component" value="Unassembled WGS sequence"/>
</dbReference>
<feature type="signal peptide" evidence="3">
    <location>
        <begin position="1"/>
        <end position="29"/>
    </location>
</feature>
<evidence type="ECO:0000256" key="2">
    <source>
        <dbReference type="SAM" id="Phobius"/>
    </source>
</evidence>
<sequence length="558" mass="56122">MTVTSRRALAALATATVLGATALTVPAFAADAPGKAGEAPKTVLKEGTLEWGVKESFRKYLTLPFVHGETKVADGAKQAEKNGVFTFTGGEGKQDPASQAMTAAFKGSVHFLGHPKRGSAGFDLDITLADVHLTPDAKSGGKKGSITADVTTGDGKKQDDVRIAALDLSGVKSVDGTDGVKTYAKIPVKLTAEGSKVFTYEGNPFYKEGDDLDPATLSVKESAEESPKKDEGTQTDDGSTSDNGTQTDGGTKTSGGTQTSGGSASDKGSKTGEGAKEENKEENKAGTDIADGNLDWGVKKSFLEYLAKPMAAGKAEAGDDARKSGDNFRFVKGQGKYDAAAGTLNATFTGSVHFTAHNGALDLKFSGLKVEASSKGGTLSADVTSKDSAGKTKSSRVDLAKLQIAADALKAKDGVVLLSKVPATLTDGGAEAFSYTDKQGTTTKYYTSGTALDPVTIAVATKEGAKLPDVPADTGTGSTGTTGSTGSGTTATTTGTANTTGGAATTGGGTATGDTTSLASTGANTPTAPLLGAAGALVLAGTGAVFATRRRGRGTTQG</sequence>
<gene>
    <name evidence="5" type="ORF">AB0L03_12255</name>
</gene>
<feature type="compositionally biased region" description="Low complexity" evidence="1">
    <location>
        <begin position="244"/>
        <end position="263"/>
    </location>
</feature>
<proteinExistence type="predicted"/>
<evidence type="ECO:0000256" key="3">
    <source>
        <dbReference type="SAM" id="SignalP"/>
    </source>
</evidence>
<dbReference type="Pfam" id="PF04213">
    <property type="entry name" value="HtaA"/>
    <property type="match status" value="2"/>
</dbReference>
<dbReference type="EMBL" id="JBFASG010000009">
    <property type="protein sequence ID" value="MEV4923606.1"/>
    <property type="molecule type" value="Genomic_DNA"/>
</dbReference>
<keyword evidence="2" id="KW-0472">Membrane</keyword>
<name>A0ABV3IUY8_9ACTN</name>
<keyword evidence="2" id="KW-1133">Transmembrane helix</keyword>
<feature type="compositionally biased region" description="Low complexity" evidence="1">
    <location>
        <begin position="512"/>
        <end position="521"/>
    </location>
</feature>
<accession>A0ABV3IUY8</accession>
<organism evidence="5 6">
    <name type="scientific">Streptomyces roseoverticillatus</name>
    <dbReference type="NCBI Taxonomy" id="66429"/>
    <lineage>
        <taxon>Bacteria</taxon>
        <taxon>Bacillati</taxon>
        <taxon>Actinomycetota</taxon>
        <taxon>Actinomycetes</taxon>
        <taxon>Kitasatosporales</taxon>
        <taxon>Streptomycetaceae</taxon>
        <taxon>Streptomyces</taxon>
    </lineage>
</organism>
<feature type="domain" description="Htaa" evidence="4">
    <location>
        <begin position="46"/>
        <end position="218"/>
    </location>
</feature>
<feature type="compositionally biased region" description="Basic and acidic residues" evidence="1">
    <location>
        <begin position="267"/>
        <end position="285"/>
    </location>
</feature>
<feature type="chain" id="PRO_5047379654" evidence="3">
    <location>
        <begin position="30"/>
        <end position="558"/>
    </location>
</feature>
<feature type="domain" description="Htaa" evidence="4">
    <location>
        <begin position="291"/>
        <end position="457"/>
    </location>
</feature>
<feature type="compositionally biased region" description="Gly residues" evidence="1">
    <location>
        <begin position="477"/>
        <end position="486"/>
    </location>
</feature>
<feature type="compositionally biased region" description="Basic and acidic residues" evidence="1">
    <location>
        <begin position="221"/>
        <end position="232"/>
    </location>
</feature>
<keyword evidence="2" id="KW-0812">Transmembrane</keyword>
<dbReference type="InterPro" id="IPR006311">
    <property type="entry name" value="TAT_signal"/>
</dbReference>
<feature type="region of interest" description="Disordered" evidence="1">
    <location>
        <begin position="218"/>
        <end position="291"/>
    </location>
</feature>
<keyword evidence="3" id="KW-0732">Signal</keyword>
<keyword evidence="6" id="KW-1185">Reference proteome</keyword>